<evidence type="ECO:0000313" key="1">
    <source>
        <dbReference type="EMBL" id="WDE98799.1"/>
    </source>
</evidence>
<keyword evidence="2" id="KW-1185">Reference proteome</keyword>
<gene>
    <name evidence="1" type="ORF">PQO03_13230</name>
</gene>
<protein>
    <recommendedName>
        <fullName evidence="3">DUF4303 domain-containing protein</fullName>
    </recommendedName>
</protein>
<dbReference type="RefSeq" id="WP_274153668.1">
    <property type="nucleotide sequence ID" value="NZ_CP117812.1"/>
</dbReference>
<accession>A0ABY7W1E1</accession>
<name>A0ABY7W1E1_9BACT</name>
<dbReference type="EMBL" id="CP117812">
    <property type="protein sequence ID" value="WDE98799.1"/>
    <property type="molecule type" value="Genomic_DNA"/>
</dbReference>
<sequence length="170" mass="20045">MSNVTKELQEICLDIRSHWESVSRQQKLIALALVVDEDFRTLSVFLNTKSNLQQKISEDVFDEEVDEEDDWEAEDEEYFEFNCHEWAIDLEVESIDKFNQALSDSSLDKDQLFKKYLKLLSSLRKVVGKEVLLMVCVTDGDLEKEMSASIKYLNNQLEYQRFNDWVQTWA</sequence>
<proteinExistence type="predicted"/>
<reference evidence="1 2" key="1">
    <citation type="submission" date="2023-02" db="EMBL/GenBank/DDBJ databases">
        <title>Genome sequence of Lentisphaera profundi SAORIC-696.</title>
        <authorList>
            <person name="Kim e."/>
            <person name="Cho J.-C."/>
            <person name="Choi A."/>
            <person name="Kang I."/>
        </authorList>
    </citation>
    <scope>NUCLEOTIDE SEQUENCE [LARGE SCALE GENOMIC DNA]</scope>
    <source>
        <strain evidence="1 2">SAORIC-696</strain>
    </source>
</reference>
<dbReference type="Proteomes" id="UP001214250">
    <property type="component" value="Chromosome 2"/>
</dbReference>
<evidence type="ECO:0000313" key="2">
    <source>
        <dbReference type="Proteomes" id="UP001214250"/>
    </source>
</evidence>
<organism evidence="1 2">
    <name type="scientific">Lentisphaera profundi</name>
    <dbReference type="NCBI Taxonomy" id="1658616"/>
    <lineage>
        <taxon>Bacteria</taxon>
        <taxon>Pseudomonadati</taxon>
        <taxon>Lentisphaerota</taxon>
        <taxon>Lentisphaeria</taxon>
        <taxon>Lentisphaerales</taxon>
        <taxon>Lentisphaeraceae</taxon>
        <taxon>Lentisphaera</taxon>
    </lineage>
</organism>
<evidence type="ECO:0008006" key="3">
    <source>
        <dbReference type="Google" id="ProtNLM"/>
    </source>
</evidence>